<dbReference type="InterPro" id="IPR047785">
    <property type="entry name" value="tRNA_MNMC2"/>
</dbReference>
<protein>
    <recommendedName>
        <fullName evidence="1">MnmC-like methyltransferase domain-containing protein</fullName>
    </recommendedName>
</protein>
<name>A0A2A2GAZ3_9BACT</name>
<evidence type="ECO:0000313" key="3">
    <source>
        <dbReference type="Proteomes" id="UP000218831"/>
    </source>
</evidence>
<dbReference type="PANTHER" id="PTHR39963:SF1">
    <property type="entry name" value="MNMC-LIKE METHYLTRANSFERASE DOMAIN-CONTAINING PROTEIN"/>
    <property type="match status" value="1"/>
</dbReference>
<dbReference type="RefSeq" id="WP_095606275.1">
    <property type="nucleotide sequence ID" value="NZ_NSKE01000005.1"/>
</dbReference>
<keyword evidence="3" id="KW-1185">Reference proteome</keyword>
<dbReference type="GO" id="GO:0016645">
    <property type="term" value="F:oxidoreductase activity, acting on the CH-NH group of donors"/>
    <property type="evidence" value="ECO:0007669"/>
    <property type="project" value="InterPro"/>
</dbReference>
<feature type="domain" description="MnmC-like methyltransferase" evidence="1">
    <location>
        <begin position="118"/>
        <end position="232"/>
    </location>
</feature>
<dbReference type="PANTHER" id="PTHR39963">
    <property type="entry name" value="SLL0983 PROTEIN"/>
    <property type="match status" value="1"/>
</dbReference>
<evidence type="ECO:0000313" key="2">
    <source>
        <dbReference type="EMBL" id="PAU94144.1"/>
    </source>
</evidence>
<reference evidence="2 3" key="1">
    <citation type="submission" date="2017-08" db="EMBL/GenBank/DDBJ databases">
        <title>Aliifodinibius alkalisoli sp. nov., isolated from saline alkaline soil.</title>
        <authorList>
            <person name="Liu D."/>
            <person name="Zhang G."/>
        </authorList>
    </citation>
    <scope>NUCLEOTIDE SEQUENCE [LARGE SCALE GENOMIC DNA]</scope>
    <source>
        <strain evidence="2 3">WN023</strain>
    </source>
</reference>
<dbReference type="SUPFAM" id="SSF53335">
    <property type="entry name" value="S-adenosyl-L-methionine-dependent methyltransferases"/>
    <property type="match status" value="1"/>
</dbReference>
<dbReference type="AlphaFoldDB" id="A0A2A2GAZ3"/>
<organism evidence="2 3">
    <name type="scientific">Fodinibius salipaludis</name>
    <dbReference type="NCBI Taxonomy" id="2032627"/>
    <lineage>
        <taxon>Bacteria</taxon>
        <taxon>Pseudomonadati</taxon>
        <taxon>Balneolota</taxon>
        <taxon>Balneolia</taxon>
        <taxon>Balneolales</taxon>
        <taxon>Balneolaceae</taxon>
        <taxon>Fodinibius</taxon>
    </lineage>
</organism>
<dbReference type="InterPro" id="IPR008471">
    <property type="entry name" value="MnmC-like_methylTransf"/>
</dbReference>
<dbReference type="EMBL" id="NSKE01000005">
    <property type="protein sequence ID" value="PAU94144.1"/>
    <property type="molecule type" value="Genomic_DNA"/>
</dbReference>
<dbReference type="OrthoDB" id="9786494at2"/>
<dbReference type="Pfam" id="PF05430">
    <property type="entry name" value="Methyltransf_30"/>
    <property type="match status" value="1"/>
</dbReference>
<accession>A0A2A2GAZ3</accession>
<dbReference type="Proteomes" id="UP000218831">
    <property type="component" value="Unassembled WGS sequence"/>
</dbReference>
<dbReference type="GO" id="GO:0004808">
    <property type="term" value="F:tRNA (5-methylaminomethyl-2-thiouridylate)(34)-methyltransferase activity"/>
    <property type="evidence" value="ECO:0007669"/>
    <property type="project" value="InterPro"/>
</dbReference>
<dbReference type="Gene3D" id="3.40.50.150">
    <property type="entry name" value="Vaccinia Virus protein VP39"/>
    <property type="match status" value="1"/>
</dbReference>
<gene>
    <name evidence="2" type="ORF">CK503_07990</name>
</gene>
<comment type="caution">
    <text evidence="2">The sequence shown here is derived from an EMBL/GenBank/DDBJ whole genome shotgun (WGS) entry which is preliminary data.</text>
</comment>
<evidence type="ECO:0000259" key="1">
    <source>
        <dbReference type="Pfam" id="PF05430"/>
    </source>
</evidence>
<dbReference type="NCBIfam" id="NF033855">
    <property type="entry name" value="tRNA_MNMC2"/>
    <property type="match status" value="1"/>
</dbReference>
<proteinExistence type="predicted"/>
<dbReference type="InterPro" id="IPR029063">
    <property type="entry name" value="SAM-dependent_MTases_sf"/>
</dbReference>
<sequence>MSEPKKEQSKLVATRDGSHTLYSSQFDQHYHNPNGAVAESKHVFFEQSQLLDDIQNSNPATILEVGFGTGLNLLLLMDYYLDFNSNSTVDFYSIEGFPISPQTAENLNYGQHLNHPELINHLAKIFNGLSNGMNKFSLTPNITLHLFHGMFEDFSPDNLQADYIFHDAFSPDVNPELWTGDTFKRLAGFSHDEAMLTTYCAASKAQGAMAWARWKVAKTQGALGKREMIVASPSEEPLSNFERINEEHYANRYGEGDFD</sequence>